<dbReference type="AlphaFoldDB" id="A0A543BAG8"/>
<name>A0A543BAG8_9MICO</name>
<dbReference type="InterPro" id="IPR030678">
    <property type="entry name" value="Peptide/Ni-bd"/>
</dbReference>
<dbReference type="GO" id="GO:0042597">
    <property type="term" value="C:periplasmic space"/>
    <property type="evidence" value="ECO:0007669"/>
    <property type="project" value="UniProtKB-ARBA"/>
</dbReference>
<dbReference type="Gene3D" id="3.40.190.10">
    <property type="entry name" value="Periplasmic binding protein-like II"/>
    <property type="match status" value="1"/>
</dbReference>
<dbReference type="SUPFAM" id="SSF53850">
    <property type="entry name" value="Periplasmic binding protein-like II"/>
    <property type="match status" value="1"/>
</dbReference>
<evidence type="ECO:0000313" key="2">
    <source>
        <dbReference type="EMBL" id="TQL81733.1"/>
    </source>
</evidence>
<gene>
    <name evidence="2" type="ORF">FB560_3209</name>
</gene>
<dbReference type="Proteomes" id="UP000317209">
    <property type="component" value="Unassembled WGS sequence"/>
</dbReference>
<organism evidence="2 3">
    <name type="scientific">Microbacterium saperdae</name>
    <dbReference type="NCBI Taxonomy" id="69368"/>
    <lineage>
        <taxon>Bacteria</taxon>
        <taxon>Bacillati</taxon>
        <taxon>Actinomycetota</taxon>
        <taxon>Actinomycetes</taxon>
        <taxon>Micrococcales</taxon>
        <taxon>Microbacteriaceae</taxon>
        <taxon>Microbacterium</taxon>
    </lineage>
</organism>
<reference evidence="2 3" key="1">
    <citation type="submission" date="2019-06" db="EMBL/GenBank/DDBJ databases">
        <title>Sequencing the genomes of 1000 actinobacteria strains.</title>
        <authorList>
            <person name="Klenk H.-P."/>
        </authorList>
    </citation>
    <scope>NUCLEOTIDE SEQUENCE [LARGE SCALE GENOMIC DNA]</scope>
    <source>
        <strain evidence="2 3">DSM 20169</strain>
    </source>
</reference>
<dbReference type="Gene3D" id="3.10.105.10">
    <property type="entry name" value="Dipeptide-binding Protein, Domain 3"/>
    <property type="match status" value="1"/>
</dbReference>
<dbReference type="GO" id="GO:0043190">
    <property type="term" value="C:ATP-binding cassette (ABC) transporter complex"/>
    <property type="evidence" value="ECO:0007669"/>
    <property type="project" value="InterPro"/>
</dbReference>
<comment type="caution">
    <text evidence="2">The sequence shown here is derived from an EMBL/GenBank/DDBJ whole genome shotgun (WGS) entry which is preliminary data.</text>
</comment>
<evidence type="ECO:0000313" key="3">
    <source>
        <dbReference type="Proteomes" id="UP000317209"/>
    </source>
</evidence>
<accession>A0A543BAG8</accession>
<dbReference type="InterPro" id="IPR039424">
    <property type="entry name" value="SBP_5"/>
</dbReference>
<dbReference type="RefSeq" id="WP_170198182.1">
    <property type="nucleotide sequence ID" value="NZ_VFOX01000002.1"/>
</dbReference>
<dbReference type="GO" id="GO:1904680">
    <property type="term" value="F:peptide transmembrane transporter activity"/>
    <property type="evidence" value="ECO:0007669"/>
    <property type="project" value="TreeGrafter"/>
</dbReference>
<sequence length="524" mass="56506">MPISQHLRRHESRTAHRWIGAVAFGAASILVLAGCGGSADSGDSGSGSQTLTFGLSAEPATPITGMQQGGAVNQLLTMVHRGLMTYDESGAVAPGLAESVDTTDPTRYVFTLRPDLTFHDDTPLTAENVKNSLDYYRDPENGSQLAAGLKDITEITTDGDTVTITLAQPNTAFLQYLALPFAAIVPDASLNAETPNWVGAGPFEMTDLEQGIGLTVEKSDNYYDADDVALDSIEVKFYPDGEARTNALLSGDVDMIEYVPWENFQRVSDAGLTVDAQQGPFQYVQFNVTDGPFAEPKVRQAVAYALNRENAVLAAFQSNGAPLNGIVIPEDDPAYDPAAADLWSYDPEKAKELLAEAGYPDGFSATLLSTSQYTFLQDNALSVQEDLRAIGIDVTLDAPDWSTRVSKGNAGEYDIAVSGDAGVVTDPSYLLNWVVDSRNFNVGWGYSNDTLRGLIEEGLRSSDDDAKRDIYAQVAELWAEEVPFASINTREQAYAYNDKVSGFETLPGFLVFYSSLNLAHASVE</sequence>
<dbReference type="Gene3D" id="3.90.76.10">
    <property type="entry name" value="Dipeptide-binding Protein, Domain 1"/>
    <property type="match status" value="1"/>
</dbReference>
<dbReference type="PANTHER" id="PTHR30290">
    <property type="entry name" value="PERIPLASMIC BINDING COMPONENT OF ABC TRANSPORTER"/>
    <property type="match status" value="1"/>
</dbReference>
<dbReference type="GO" id="GO:0015833">
    <property type="term" value="P:peptide transport"/>
    <property type="evidence" value="ECO:0007669"/>
    <property type="project" value="TreeGrafter"/>
</dbReference>
<dbReference type="PIRSF" id="PIRSF002741">
    <property type="entry name" value="MppA"/>
    <property type="match status" value="1"/>
</dbReference>
<protein>
    <submittedName>
        <fullName evidence="2">Glutathione transport system substrate-binding protein</fullName>
    </submittedName>
</protein>
<dbReference type="Pfam" id="PF00496">
    <property type="entry name" value="SBP_bac_5"/>
    <property type="match status" value="1"/>
</dbReference>
<dbReference type="EMBL" id="VFOX01000002">
    <property type="protein sequence ID" value="TQL81733.1"/>
    <property type="molecule type" value="Genomic_DNA"/>
</dbReference>
<proteinExistence type="predicted"/>
<feature type="domain" description="Solute-binding protein family 5" evidence="1">
    <location>
        <begin position="92"/>
        <end position="440"/>
    </location>
</feature>
<evidence type="ECO:0000259" key="1">
    <source>
        <dbReference type="Pfam" id="PF00496"/>
    </source>
</evidence>
<keyword evidence="3" id="KW-1185">Reference proteome</keyword>
<dbReference type="InterPro" id="IPR000914">
    <property type="entry name" value="SBP_5_dom"/>
</dbReference>